<name>A0A372LZ78_9ACTN</name>
<dbReference type="Pfam" id="PF13827">
    <property type="entry name" value="DUF4189"/>
    <property type="match status" value="1"/>
</dbReference>
<dbReference type="AlphaFoldDB" id="A0A372LZ78"/>
<comment type="caution">
    <text evidence="3">The sequence shown here is derived from an EMBL/GenBank/DDBJ whole genome shotgun (WGS) entry which is preliminary data.</text>
</comment>
<feature type="region of interest" description="Disordered" evidence="1">
    <location>
        <begin position="50"/>
        <end position="72"/>
    </location>
</feature>
<organism evidence="3 4">
    <name type="scientific">Streptomyces triticagri</name>
    <dbReference type="NCBI Taxonomy" id="2293568"/>
    <lineage>
        <taxon>Bacteria</taxon>
        <taxon>Bacillati</taxon>
        <taxon>Actinomycetota</taxon>
        <taxon>Actinomycetes</taxon>
        <taxon>Kitasatosporales</taxon>
        <taxon>Streptomycetaceae</taxon>
        <taxon>Streptomyces</taxon>
    </lineage>
</organism>
<protein>
    <submittedName>
        <fullName evidence="3">DUF4189 domain-containing protein</fullName>
    </submittedName>
</protein>
<sequence length="87" mass="9025">MAVSGKGSIGRAWDYKSRSAAEQAAMNNCSGACKVITSFHNGCGAVVHNSTTHRYSGGHGETRGKAQRSAMNRAGGGRYVTSVCTSN</sequence>
<feature type="domain" description="DUF4189" evidence="2">
    <location>
        <begin position="2"/>
        <end position="75"/>
    </location>
</feature>
<gene>
    <name evidence="3" type="ORF">DY218_25520</name>
</gene>
<dbReference type="OrthoDB" id="3483193at2"/>
<evidence type="ECO:0000259" key="2">
    <source>
        <dbReference type="Pfam" id="PF13827"/>
    </source>
</evidence>
<dbReference type="EMBL" id="QUAK01000159">
    <property type="protein sequence ID" value="RFU83869.1"/>
    <property type="molecule type" value="Genomic_DNA"/>
</dbReference>
<dbReference type="Proteomes" id="UP000263094">
    <property type="component" value="Unassembled WGS sequence"/>
</dbReference>
<reference evidence="3 4" key="1">
    <citation type="submission" date="2018-08" db="EMBL/GenBank/DDBJ databases">
        <title>Isolation, diversity and antifungal activity of Actinobacteria from wheat.</title>
        <authorList>
            <person name="Han C."/>
        </authorList>
    </citation>
    <scope>NUCLEOTIDE SEQUENCE [LARGE SCALE GENOMIC DNA]</scope>
    <source>
        <strain evidence="3 4">NEAU-YY421</strain>
    </source>
</reference>
<dbReference type="InterPro" id="IPR025240">
    <property type="entry name" value="DUF4189"/>
</dbReference>
<accession>A0A372LZ78</accession>
<evidence type="ECO:0000256" key="1">
    <source>
        <dbReference type="SAM" id="MobiDB-lite"/>
    </source>
</evidence>
<evidence type="ECO:0000313" key="3">
    <source>
        <dbReference type="EMBL" id="RFU83869.1"/>
    </source>
</evidence>
<keyword evidence="4" id="KW-1185">Reference proteome</keyword>
<evidence type="ECO:0000313" key="4">
    <source>
        <dbReference type="Proteomes" id="UP000263094"/>
    </source>
</evidence>
<proteinExistence type="predicted"/>